<dbReference type="SUPFAM" id="SSF52540">
    <property type="entry name" value="P-loop containing nucleoside triphosphate hydrolases"/>
    <property type="match status" value="1"/>
</dbReference>
<accession>A0A2T4N749</accession>
<dbReference type="InterPro" id="IPR011704">
    <property type="entry name" value="ATPase_dyneun-rel_AAA"/>
</dbReference>
<evidence type="ECO:0000259" key="2">
    <source>
        <dbReference type="Pfam" id="PF07728"/>
    </source>
</evidence>
<dbReference type="RefSeq" id="WP_107682637.1">
    <property type="nucleotide sequence ID" value="NZ_CAWPJX010000017.1"/>
</dbReference>
<feature type="coiled-coil region" evidence="1">
    <location>
        <begin position="178"/>
        <end position="262"/>
    </location>
</feature>
<dbReference type="Gene3D" id="3.40.50.300">
    <property type="entry name" value="P-loop containing nucleotide triphosphate hydrolases"/>
    <property type="match status" value="1"/>
</dbReference>
<reference evidence="3 4" key="1">
    <citation type="submission" date="2018-03" db="EMBL/GenBank/DDBJ databases">
        <title>Aeromonas veronii whole genome sequencing and analysis.</title>
        <authorList>
            <person name="Xie H."/>
            <person name="Liu T."/>
            <person name="Wang K."/>
        </authorList>
    </citation>
    <scope>NUCLEOTIDE SEQUENCE [LARGE SCALE GENOMIC DNA]</scope>
    <source>
        <strain evidence="3 4">XH.VA.1</strain>
    </source>
</reference>
<evidence type="ECO:0000313" key="3">
    <source>
        <dbReference type="EMBL" id="PTH82644.1"/>
    </source>
</evidence>
<dbReference type="GO" id="GO:0016887">
    <property type="term" value="F:ATP hydrolysis activity"/>
    <property type="evidence" value="ECO:0007669"/>
    <property type="project" value="InterPro"/>
</dbReference>
<name>A0A2T4N749_AERVE</name>
<evidence type="ECO:0000313" key="4">
    <source>
        <dbReference type="Proteomes" id="UP000241986"/>
    </source>
</evidence>
<keyword evidence="1" id="KW-0175">Coiled coil</keyword>
<dbReference type="InterPro" id="IPR027417">
    <property type="entry name" value="P-loop_NTPase"/>
</dbReference>
<comment type="caution">
    <text evidence="3">The sequence shown here is derived from an EMBL/GenBank/DDBJ whole genome shotgun (WGS) entry which is preliminary data.</text>
</comment>
<dbReference type="GO" id="GO:0005524">
    <property type="term" value="F:ATP binding"/>
    <property type="evidence" value="ECO:0007669"/>
    <property type="project" value="InterPro"/>
</dbReference>
<dbReference type="AlphaFoldDB" id="A0A2T4N749"/>
<dbReference type="Proteomes" id="UP000241986">
    <property type="component" value="Unassembled WGS sequence"/>
</dbReference>
<protein>
    <submittedName>
        <fullName evidence="3">AAA family ATPase</fullName>
    </submittedName>
</protein>
<dbReference type="EMBL" id="PZKL01000012">
    <property type="protein sequence ID" value="PTH82644.1"/>
    <property type="molecule type" value="Genomic_DNA"/>
</dbReference>
<gene>
    <name evidence="3" type="ORF">DAA48_04650</name>
</gene>
<feature type="domain" description="ATPase dynein-related AAA" evidence="2">
    <location>
        <begin position="509"/>
        <end position="662"/>
    </location>
</feature>
<organism evidence="3 4">
    <name type="scientific">Aeromonas veronii</name>
    <dbReference type="NCBI Taxonomy" id="654"/>
    <lineage>
        <taxon>Bacteria</taxon>
        <taxon>Pseudomonadati</taxon>
        <taxon>Pseudomonadota</taxon>
        <taxon>Gammaproteobacteria</taxon>
        <taxon>Aeromonadales</taxon>
        <taxon>Aeromonadaceae</taxon>
        <taxon>Aeromonas</taxon>
    </lineage>
</organism>
<dbReference type="Pfam" id="PF07728">
    <property type="entry name" value="AAA_5"/>
    <property type="match status" value="1"/>
</dbReference>
<sequence length="818" mass="94043">MKKKNLNKWGTQQIPTAVVTPATAGASRPSLEKQIPVWSASFESMSKVYQSFNMSLEIQVDPDWLHSVCVRFEGDTDLVRWIEQFADACRELLKFKDRLCDEASERWREANKLASTVEVREQIIATEQQALEVERATLALAQADFASEQKVLAKRKSELLDAERSLNMRETNAQAGFVEQNEDTLRQLEDRQRQMVQQHEIQLQQLQEEKRLLDSELSLVARRLAEVKFNCTEAEAERVSQLDQREHEIKQSKMELDRARSRLDREWSEIKTAEVEMEQRIATEMEAERTIHAQTISSLESQRDRAWNKAGELKKQLADMQELKLALGERTGREILEQLDSLNQENKVLKRDLEQSDTAELQRENEYLRNSKADLERDLSVLRPELDELRRELSSKRVASTELEAVAREKRVLEQHKNTLAVHIDDLESRIEQLTSAQKTLTPFPAMSLMDSDREYRASMELEEVSDLKLFAEELQHRIAKAEKHVELFYPLEDIRVLLGGLAMSQLHVLHGISGTGKTSLAKAFAKAMGGFCTDIAVQAGWRDRDDLLGHYNAFERRFYEKDCLQALYKAQTPRWQDTCNVILLDEMNLSRPEQYFAEFLSALEKNNRDERLISLSETALPNAPTMLHEGRKILVPGNVWFIGTANHDETTNELADKTYDRAHVMTLPKQDHRFDIKKIAPASYSYRSLHKAFVRARTERKTEVAELLQQMTRATFTEQLSSQFALGWGNRFEKQALDFIPVMLASGASSGEALDHLLSTRVMRSGKVTGRYNISAEAVRSLKDALETFWIKAALDGEPRKSFDMLDADIRRLEGRN</sequence>
<evidence type="ECO:0000256" key="1">
    <source>
        <dbReference type="SAM" id="Coils"/>
    </source>
</evidence>
<feature type="coiled-coil region" evidence="1">
    <location>
        <begin position="332"/>
        <end position="437"/>
    </location>
</feature>
<proteinExistence type="predicted"/>